<organism evidence="1 2">
    <name type="scientific">Diversispora eburnea</name>
    <dbReference type="NCBI Taxonomy" id="1213867"/>
    <lineage>
        <taxon>Eukaryota</taxon>
        <taxon>Fungi</taxon>
        <taxon>Fungi incertae sedis</taxon>
        <taxon>Mucoromycota</taxon>
        <taxon>Glomeromycotina</taxon>
        <taxon>Glomeromycetes</taxon>
        <taxon>Diversisporales</taxon>
        <taxon>Diversisporaceae</taxon>
        <taxon>Diversispora</taxon>
    </lineage>
</organism>
<comment type="caution">
    <text evidence="1">The sequence shown here is derived from an EMBL/GenBank/DDBJ whole genome shotgun (WGS) entry which is preliminary data.</text>
</comment>
<gene>
    <name evidence="1" type="ORF">DEBURN_LOCUS3284</name>
</gene>
<reference evidence="1" key="1">
    <citation type="submission" date="2021-06" db="EMBL/GenBank/DDBJ databases">
        <authorList>
            <person name="Kallberg Y."/>
            <person name="Tangrot J."/>
            <person name="Rosling A."/>
        </authorList>
    </citation>
    <scope>NUCLEOTIDE SEQUENCE</scope>
    <source>
        <strain evidence="1">AZ414A</strain>
    </source>
</reference>
<keyword evidence="2" id="KW-1185">Reference proteome</keyword>
<evidence type="ECO:0000313" key="1">
    <source>
        <dbReference type="EMBL" id="CAG8473731.1"/>
    </source>
</evidence>
<proteinExistence type="predicted"/>
<sequence length="58" mass="6693">MPTGFSVRIAKHLEEHRFQSDLWVLYSPQGDTTATWLEMAIESGSISELDNRQKRKNS</sequence>
<dbReference type="EMBL" id="CAJVPK010000204">
    <property type="protein sequence ID" value="CAG8473731.1"/>
    <property type="molecule type" value="Genomic_DNA"/>
</dbReference>
<dbReference type="Proteomes" id="UP000789706">
    <property type="component" value="Unassembled WGS sequence"/>
</dbReference>
<evidence type="ECO:0000313" key="2">
    <source>
        <dbReference type="Proteomes" id="UP000789706"/>
    </source>
</evidence>
<dbReference type="AlphaFoldDB" id="A0A9N8W7J8"/>
<name>A0A9N8W7J8_9GLOM</name>
<accession>A0A9N8W7J8</accession>
<protein>
    <submittedName>
        <fullName evidence="1">10625_t:CDS:1</fullName>
    </submittedName>
</protein>